<dbReference type="AlphaFoldDB" id="A0A3B0MZW3"/>
<evidence type="ECO:0000313" key="3">
    <source>
        <dbReference type="EMBL" id="SVP93894.1"/>
    </source>
</evidence>
<dbReference type="EMBL" id="UIVS01000003">
    <property type="protein sequence ID" value="SVP93090.1"/>
    <property type="molecule type" value="Genomic_DNA"/>
</dbReference>
<feature type="coiled-coil region" evidence="1">
    <location>
        <begin position="301"/>
        <end position="328"/>
    </location>
</feature>
<keyword evidence="1" id="KW-0175">Coiled coil</keyword>
<gene>
    <name evidence="3" type="ORF">TAT_000288900</name>
    <name evidence="2" type="ORF">TAV_000289000</name>
</gene>
<evidence type="ECO:0000256" key="1">
    <source>
        <dbReference type="SAM" id="Coils"/>
    </source>
</evidence>
<dbReference type="VEuPathDB" id="PiroplasmaDB:TA18140"/>
<dbReference type="EMBL" id="UIVT01000003">
    <property type="protein sequence ID" value="SVP93894.1"/>
    <property type="molecule type" value="Genomic_DNA"/>
</dbReference>
<evidence type="ECO:0000313" key="2">
    <source>
        <dbReference type="EMBL" id="SVP93090.1"/>
    </source>
</evidence>
<proteinExistence type="predicted"/>
<reference evidence="2" key="1">
    <citation type="submission" date="2018-07" db="EMBL/GenBank/DDBJ databases">
        <authorList>
            <person name="Quirk P.G."/>
            <person name="Krulwich T.A."/>
        </authorList>
    </citation>
    <scope>NUCLEOTIDE SEQUENCE</scope>
    <source>
        <strain evidence="2">Anand</strain>
    </source>
</reference>
<organism evidence="2">
    <name type="scientific">Theileria annulata</name>
    <dbReference type="NCBI Taxonomy" id="5874"/>
    <lineage>
        <taxon>Eukaryota</taxon>
        <taxon>Sar</taxon>
        <taxon>Alveolata</taxon>
        <taxon>Apicomplexa</taxon>
        <taxon>Aconoidasida</taxon>
        <taxon>Piroplasmida</taxon>
        <taxon>Theileriidae</taxon>
        <taxon>Theileria</taxon>
    </lineage>
</organism>
<sequence length="409" mass="48445">MKDISFYIDNRLRKYMLGMNKIENSDNIIFNLIISIPNNYKIFLIILKMKIDANFKNGLRDTTQLSRLILYEISGIMIYPLDDNRIVLIQINKTTIIKKKLDEILLNDFEYTMKRINGDDQILSRCFIFTLLCNMLKTGKWIHVGKSMDYLISTNFKHSTDKNSIAFSCNIENIERILNEEKLKITIKMIIYIVLINNIQPNNINKIIGNMVLCLPKCNSYAKINSYKNSNNNKDFLISYWRKTNGYYLEEKDVEIIVNVTFKNTSYDYPLILLLKNQITILPFKTQQYKQSTINKIFNDIESLGEYKIEYINEMNKLENEIDELSYKSKWISQSKTRLLLPPLNTYENKNFRKNKLPPIEYCIKNKLPPIEYCIKNKLDKSDDFNIDNKNILTNEFWSNVNQQIDKFI</sequence>
<accession>A0A3B0MZW3</accession>
<name>A0A3B0MZW3_THEAN</name>
<protein>
    <submittedName>
        <fullName evidence="2">Uncharacterized protein</fullName>
    </submittedName>
</protein>